<keyword evidence="3 6" id="KW-0812">Transmembrane</keyword>
<feature type="transmembrane region" description="Helical" evidence="6">
    <location>
        <begin position="434"/>
        <end position="453"/>
    </location>
</feature>
<feature type="transmembrane region" description="Helical" evidence="6">
    <location>
        <begin position="381"/>
        <end position="398"/>
    </location>
</feature>
<keyword evidence="8" id="KW-1185">Reference proteome</keyword>
<dbReference type="CDD" id="cd13128">
    <property type="entry name" value="MATE_Wzx_like"/>
    <property type="match status" value="1"/>
</dbReference>
<feature type="transmembrane region" description="Helical" evidence="6">
    <location>
        <begin position="84"/>
        <end position="106"/>
    </location>
</feature>
<feature type="transmembrane region" description="Helical" evidence="6">
    <location>
        <begin position="237"/>
        <end position="263"/>
    </location>
</feature>
<evidence type="ECO:0000313" key="7">
    <source>
        <dbReference type="EMBL" id="WOK06306.1"/>
    </source>
</evidence>
<feature type="transmembrane region" description="Helical" evidence="6">
    <location>
        <begin position="284"/>
        <end position="304"/>
    </location>
</feature>
<dbReference type="RefSeq" id="WP_317489033.1">
    <property type="nucleotide sequence ID" value="NZ_CP136051.1"/>
</dbReference>
<feature type="transmembrane region" description="Helical" evidence="6">
    <location>
        <begin position="112"/>
        <end position="131"/>
    </location>
</feature>
<keyword evidence="4 6" id="KW-1133">Transmembrane helix</keyword>
<feature type="transmembrane region" description="Helical" evidence="6">
    <location>
        <begin position="410"/>
        <end position="428"/>
    </location>
</feature>
<dbReference type="EMBL" id="CP136051">
    <property type="protein sequence ID" value="WOK06306.1"/>
    <property type="molecule type" value="Genomic_DNA"/>
</dbReference>
<dbReference type="PANTHER" id="PTHR30250:SF11">
    <property type="entry name" value="O-ANTIGEN TRANSPORTER-RELATED"/>
    <property type="match status" value="1"/>
</dbReference>
<feature type="transmembrane region" description="Helical" evidence="6">
    <location>
        <begin position="165"/>
        <end position="186"/>
    </location>
</feature>
<evidence type="ECO:0000256" key="5">
    <source>
        <dbReference type="ARBA" id="ARBA00023136"/>
    </source>
</evidence>
<evidence type="ECO:0000256" key="3">
    <source>
        <dbReference type="ARBA" id="ARBA00022692"/>
    </source>
</evidence>
<evidence type="ECO:0000256" key="4">
    <source>
        <dbReference type="ARBA" id="ARBA00022989"/>
    </source>
</evidence>
<gene>
    <name evidence="7" type="ORF">RT717_24845</name>
</gene>
<dbReference type="Pfam" id="PF01943">
    <property type="entry name" value="Polysacc_synt"/>
    <property type="match status" value="1"/>
</dbReference>
<feature type="transmembrane region" description="Helical" evidence="6">
    <location>
        <begin position="46"/>
        <end position="64"/>
    </location>
</feature>
<evidence type="ECO:0000313" key="8">
    <source>
        <dbReference type="Proteomes" id="UP001302349"/>
    </source>
</evidence>
<protein>
    <submittedName>
        <fullName evidence="7">Flippase</fullName>
    </submittedName>
</protein>
<feature type="transmembrane region" description="Helical" evidence="6">
    <location>
        <begin position="324"/>
        <end position="345"/>
    </location>
</feature>
<name>A0ABZ0IRF0_9BACT</name>
<keyword evidence="5 6" id="KW-0472">Membrane</keyword>
<feature type="transmembrane region" description="Helical" evidence="6">
    <location>
        <begin position="5"/>
        <end position="26"/>
    </location>
</feature>
<dbReference type="PANTHER" id="PTHR30250">
    <property type="entry name" value="PST FAMILY PREDICTED COLANIC ACID TRANSPORTER"/>
    <property type="match status" value="1"/>
</dbReference>
<feature type="transmembrane region" description="Helical" evidence="6">
    <location>
        <begin position="352"/>
        <end position="375"/>
    </location>
</feature>
<organism evidence="7 8">
    <name type="scientific">Imperialibacter roseus</name>
    <dbReference type="NCBI Taxonomy" id="1324217"/>
    <lineage>
        <taxon>Bacteria</taxon>
        <taxon>Pseudomonadati</taxon>
        <taxon>Bacteroidota</taxon>
        <taxon>Cytophagia</taxon>
        <taxon>Cytophagales</taxon>
        <taxon>Flammeovirgaceae</taxon>
        <taxon>Imperialibacter</taxon>
    </lineage>
</organism>
<evidence type="ECO:0000256" key="1">
    <source>
        <dbReference type="ARBA" id="ARBA00004651"/>
    </source>
</evidence>
<evidence type="ECO:0000256" key="2">
    <source>
        <dbReference type="ARBA" id="ARBA00022475"/>
    </source>
</evidence>
<feature type="transmembrane region" description="Helical" evidence="6">
    <location>
        <begin position="140"/>
        <end position="159"/>
    </location>
</feature>
<evidence type="ECO:0000256" key="6">
    <source>
        <dbReference type="SAM" id="Phobius"/>
    </source>
</evidence>
<feature type="transmembrane region" description="Helical" evidence="6">
    <location>
        <begin position="207"/>
        <end position="231"/>
    </location>
</feature>
<keyword evidence="2" id="KW-1003">Cell membrane</keyword>
<accession>A0ABZ0IRF0</accession>
<dbReference type="Proteomes" id="UP001302349">
    <property type="component" value="Chromosome"/>
</dbReference>
<proteinExistence type="predicted"/>
<reference evidence="7 8" key="1">
    <citation type="journal article" date="2023" name="Microbiol. Resour. Announc.">
        <title>Complete Genome Sequence of Imperialibacter roseus strain P4T.</title>
        <authorList>
            <person name="Tizabi D.R."/>
            <person name="Bachvaroff T."/>
            <person name="Hill R.T."/>
        </authorList>
    </citation>
    <scope>NUCLEOTIDE SEQUENCE [LARGE SCALE GENOMIC DNA]</scope>
    <source>
        <strain evidence="7 8">P4T</strain>
    </source>
</reference>
<sequence>MKRNYFYNLIFSFSNILFPIITFPYVSRILGPSGIGKVQFVTSFSQYFTLIAALGIPVYGIQVIAAAKNDFFKLSKVFSELTSIYLITSLLLALAYFAIIFSVPFFGDQFQLFLFAGLIVVLSFTSIEWFYSGLEDFKTIAVRSVIIKSIALVLTFTFIKEADDYLAYLLIVLFTIQGSHFLNVVLLRGKVSLSFSGLNLKRHLRPLLFIFSTTVAASMYTVLDTVILGFLTNDESVGLYTAAVKLTRITIPIVISLGAILVPQVARALARNEQEEMKAMVNKAFGFVLLLAIPISVGLLLLAPEFIEVFSGDGFLPAVPSMQILSILPLLVGLGHLFAFVILVPAGFHKEVFYSVALGLGLCLALNFVLIPAFLEVGASIANVLTEVVVTCSYLYFIQRNFRLSFNWMPSLKSMLCASLFVPIIFGLRLLSLSAALTLTLSIGSCVLVYMALQMLVLKNVLMVDLWQAVMKKLNF</sequence>
<comment type="subcellular location">
    <subcellularLocation>
        <location evidence="1">Cell membrane</location>
        <topology evidence="1">Multi-pass membrane protein</topology>
    </subcellularLocation>
</comment>
<dbReference type="InterPro" id="IPR050833">
    <property type="entry name" value="Poly_Biosynth_Transport"/>
</dbReference>
<dbReference type="InterPro" id="IPR002797">
    <property type="entry name" value="Polysacc_synth"/>
</dbReference>